<proteinExistence type="predicted"/>
<evidence type="ECO:0000313" key="2">
    <source>
        <dbReference type="EMBL" id="QDT65684.1"/>
    </source>
</evidence>
<dbReference type="EMBL" id="CP036316">
    <property type="protein sequence ID" value="QDT65684.1"/>
    <property type="molecule type" value="Genomic_DNA"/>
</dbReference>
<evidence type="ECO:0000256" key="1">
    <source>
        <dbReference type="SAM" id="MobiDB-lite"/>
    </source>
</evidence>
<organism evidence="2 3">
    <name type="scientific">Calycomorphotria hydatis</name>
    <dbReference type="NCBI Taxonomy" id="2528027"/>
    <lineage>
        <taxon>Bacteria</taxon>
        <taxon>Pseudomonadati</taxon>
        <taxon>Planctomycetota</taxon>
        <taxon>Planctomycetia</taxon>
        <taxon>Planctomycetales</taxon>
        <taxon>Planctomycetaceae</taxon>
        <taxon>Calycomorphotria</taxon>
    </lineage>
</organism>
<accession>A0A517TBD5</accession>
<feature type="region of interest" description="Disordered" evidence="1">
    <location>
        <begin position="56"/>
        <end position="103"/>
    </location>
</feature>
<reference evidence="2 3" key="1">
    <citation type="submission" date="2019-02" db="EMBL/GenBank/DDBJ databases">
        <title>Deep-cultivation of Planctomycetes and their phenomic and genomic characterization uncovers novel biology.</title>
        <authorList>
            <person name="Wiegand S."/>
            <person name="Jogler M."/>
            <person name="Boedeker C."/>
            <person name="Pinto D."/>
            <person name="Vollmers J."/>
            <person name="Rivas-Marin E."/>
            <person name="Kohn T."/>
            <person name="Peeters S.H."/>
            <person name="Heuer A."/>
            <person name="Rast P."/>
            <person name="Oberbeckmann S."/>
            <person name="Bunk B."/>
            <person name="Jeske O."/>
            <person name="Meyerdierks A."/>
            <person name="Storesund J.E."/>
            <person name="Kallscheuer N."/>
            <person name="Luecker S."/>
            <person name="Lage O.M."/>
            <person name="Pohl T."/>
            <person name="Merkel B.J."/>
            <person name="Hornburger P."/>
            <person name="Mueller R.-W."/>
            <person name="Bruemmer F."/>
            <person name="Labrenz M."/>
            <person name="Spormann A.M."/>
            <person name="Op den Camp H."/>
            <person name="Overmann J."/>
            <person name="Amann R."/>
            <person name="Jetten M.S.M."/>
            <person name="Mascher T."/>
            <person name="Medema M.H."/>
            <person name="Devos D.P."/>
            <person name="Kaster A.-K."/>
            <person name="Ovreas L."/>
            <person name="Rohde M."/>
            <person name="Galperin M.Y."/>
            <person name="Jogler C."/>
        </authorList>
    </citation>
    <scope>NUCLEOTIDE SEQUENCE [LARGE SCALE GENOMIC DNA]</scope>
    <source>
        <strain evidence="2 3">V22</strain>
    </source>
</reference>
<evidence type="ECO:0000313" key="3">
    <source>
        <dbReference type="Proteomes" id="UP000319976"/>
    </source>
</evidence>
<keyword evidence="3" id="KW-1185">Reference proteome</keyword>
<dbReference type="KEGG" id="chya:V22_29440"/>
<dbReference type="AlphaFoldDB" id="A0A517TBD5"/>
<dbReference type="Proteomes" id="UP000319976">
    <property type="component" value="Chromosome"/>
</dbReference>
<sequence>MNKFGRLGQSNISLERCQSVIPAKARIQTSQHRTSRASVRLQTVLRFATAVGFAGRDPRLRGDDGKNLPTAKTKAPGDSMNRRGLRTKPGRRGADSLSYLQQLSSATSSTSPLSLRVRESVACNGLRRIPHRFPLLRSPVDRSDEYPGFRSTPSQQ</sequence>
<feature type="compositionally biased region" description="Basic and acidic residues" evidence="1">
    <location>
        <begin position="56"/>
        <end position="66"/>
    </location>
</feature>
<gene>
    <name evidence="2" type="ORF">V22_29440</name>
</gene>
<name>A0A517TBD5_9PLAN</name>
<protein>
    <submittedName>
        <fullName evidence="2">Uncharacterized protein</fullName>
    </submittedName>
</protein>
<feature type="region of interest" description="Disordered" evidence="1">
    <location>
        <begin position="134"/>
        <end position="156"/>
    </location>
</feature>